<evidence type="ECO:0000313" key="5">
    <source>
        <dbReference type="EMBL" id="ACS93589.1"/>
    </source>
</evidence>
<evidence type="ECO:0000256" key="2">
    <source>
        <dbReference type="ARBA" id="ARBA00023277"/>
    </source>
</evidence>
<keyword evidence="6" id="KW-1185">Reference proteome</keyword>
<feature type="domain" description="GH10" evidence="4">
    <location>
        <begin position="1"/>
        <end position="38"/>
    </location>
</feature>
<dbReference type="HOGENOM" id="CLU_3277890_0_0_6"/>
<sequence length="41" mass="4542">MKGITLWGYVVGSTWVNGTGLIQSNGTPRPAMNWLMDYIGR</sequence>
<accession>C6AR45</accession>
<dbReference type="SUPFAM" id="SSF51445">
    <property type="entry name" value="(Trans)glycosidases"/>
    <property type="match status" value="1"/>
</dbReference>
<evidence type="ECO:0000256" key="1">
    <source>
        <dbReference type="ARBA" id="ARBA00022801"/>
    </source>
</evidence>
<dbReference type="KEGG" id="ttu:TERTU_3783"/>
<dbReference type="GO" id="GO:0004553">
    <property type="term" value="F:hydrolase activity, hydrolyzing O-glycosyl compounds"/>
    <property type="evidence" value="ECO:0007669"/>
    <property type="project" value="InterPro"/>
</dbReference>
<dbReference type="InterPro" id="IPR017853">
    <property type="entry name" value="GH"/>
</dbReference>
<dbReference type="EMBL" id="CP001614">
    <property type="protein sequence ID" value="ACS93589.1"/>
    <property type="molecule type" value="Genomic_DNA"/>
</dbReference>
<proteinExistence type="predicted"/>
<protein>
    <submittedName>
        <fullName evidence="5">Conserved domain protein</fullName>
    </submittedName>
</protein>
<keyword evidence="3" id="KW-0624">Polysaccharide degradation</keyword>
<dbReference type="PROSITE" id="PS51760">
    <property type="entry name" value="GH10_2"/>
    <property type="match status" value="1"/>
</dbReference>
<organism evidence="5 6">
    <name type="scientific">Teredinibacter turnerae (strain ATCC 39867 / T7901)</name>
    <dbReference type="NCBI Taxonomy" id="377629"/>
    <lineage>
        <taxon>Bacteria</taxon>
        <taxon>Pseudomonadati</taxon>
        <taxon>Pseudomonadota</taxon>
        <taxon>Gammaproteobacteria</taxon>
        <taxon>Cellvibrionales</taxon>
        <taxon>Cellvibrionaceae</taxon>
        <taxon>Teredinibacter</taxon>
    </lineage>
</organism>
<dbReference type="Proteomes" id="UP000009080">
    <property type="component" value="Chromosome"/>
</dbReference>
<evidence type="ECO:0000313" key="6">
    <source>
        <dbReference type="Proteomes" id="UP000009080"/>
    </source>
</evidence>
<reference evidence="5 6" key="1">
    <citation type="journal article" date="2009" name="PLoS ONE">
        <title>The complete genome of Teredinibacter turnerae T7901: an intracellular endosymbiont of marine wood-boring bivalves (shipworms).</title>
        <authorList>
            <person name="Yang J.C."/>
            <person name="Madupu R."/>
            <person name="Durkin A.S."/>
            <person name="Ekborg N.A."/>
            <person name="Pedamallu C.S."/>
            <person name="Hostetler J.B."/>
            <person name="Radune D."/>
            <person name="Toms B.S."/>
            <person name="Henrissat B."/>
            <person name="Coutinho P.M."/>
            <person name="Schwarz S."/>
            <person name="Field L."/>
            <person name="Trindade-Silva A.E."/>
            <person name="Soares C.A.G."/>
            <person name="Elshahawi S."/>
            <person name="Hanora A."/>
            <person name="Schmidt E.W."/>
            <person name="Haygood M.G."/>
            <person name="Posfai J."/>
            <person name="Benner J."/>
            <person name="Madinger C."/>
            <person name="Nove J."/>
            <person name="Anton B."/>
            <person name="Chaudhary K."/>
            <person name="Foster J."/>
            <person name="Holman A."/>
            <person name="Kumar S."/>
            <person name="Lessard P.A."/>
            <person name="Luyten Y.A."/>
            <person name="Slatko B."/>
            <person name="Wood N."/>
            <person name="Wu B."/>
            <person name="Teplitski M."/>
            <person name="Mougous J.D."/>
            <person name="Ward N."/>
            <person name="Eisen J.A."/>
            <person name="Badger J.H."/>
            <person name="Distel D.L."/>
        </authorList>
    </citation>
    <scope>NUCLEOTIDE SEQUENCE [LARGE SCALE GENOMIC DNA]</scope>
    <source>
        <strain evidence="6">ATCC 39867 / T7901</strain>
    </source>
</reference>
<keyword evidence="2" id="KW-0119">Carbohydrate metabolism</keyword>
<keyword evidence="1" id="KW-0378">Hydrolase</keyword>
<dbReference type="GO" id="GO:0000272">
    <property type="term" value="P:polysaccharide catabolic process"/>
    <property type="evidence" value="ECO:0007669"/>
    <property type="project" value="UniProtKB-KW"/>
</dbReference>
<evidence type="ECO:0000256" key="3">
    <source>
        <dbReference type="ARBA" id="ARBA00023326"/>
    </source>
</evidence>
<evidence type="ECO:0000259" key="4">
    <source>
        <dbReference type="PROSITE" id="PS51760"/>
    </source>
</evidence>
<dbReference type="InterPro" id="IPR001000">
    <property type="entry name" value="GH10_dom"/>
</dbReference>
<dbReference type="eggNOG" id="COG3693">
    <property type="taxonomic scope" value="Bacteria"/>
</dbReference>
<dbReference type="STRING" id="377629.TERTU_3783"/>
<dbReference type="Gene3D" id="3.20.20.80">
    <property type="entry name" value="Glycosidases"/>
    <property type="match status" value="1"/>
</dbReference>
<gene>
    <name evidence="5" type="ordered locus">TERTU_3783</name>
</gene>
<name>C6AR45_TERTT</name>
<dbReference type="AlphaFoldDB" id="C6AR45"/>